<proteinExistence type="predicted"/>
<name>A0A4U3L0M0_9BACT</name>
<organism evidence="2 3">
    <name type="scientific">Ilyomonas limi</name>
    <dbReference type="NCBI Taxonomy" id="2575867"/>
    <lineage>
        <taxon>Bacteria</taxon>
        <taxon>Pseudomonadati</taxon>
        <taxon>Bacteroidota</taxon>
        <taxon>Chitinophagia</taxon>
        <taxon>Chitinophagales</taxon>
        <taxon>Chitinophagaceae</taxon>
        <taxon>Ilyomonas</taxon>
    </lineage>
</organism>
<feature type="chain" id="PRO_5020652667" evidence="1">
    <location>
        <begin position="23"/>
        <end position="62"/>
    </location>
</feature>
<dbReference type="AlphaFoldDB" id="A0A4U3L0M0"/>
<reference evidence="2 3" key="1">
    <citation type="submission" date="2019-05" db="EMBL/GenBank/DDBJ databases">
        <title>Panacibacter sp. strain 17mud1-8 Genome sequencing and assembly.</title>
        <authorList>
            <person name="Chhetri G."/>
        </authorList>
    </citation>
    <scope>NUCLEOTIDE SEQUENCE [LARGE SCALE GENOMIC DNA]</scope>
    <source>
        <strain evidence="2 3">17mud1-8</strain>
    </source>
</reference>
<accession>A0A4U3L0M0</accession>
<feature type="signal peptide" evidence="1">
    <location>
        <begin position="1"/>
        <end position="22"/>
    </location>
</feature>
<comment type="caution">
    <text evidence="2">The sequence shown here is derived from an EMBL/GenBank/DDBJ whole genome shotgun (WGS) entry which is preliminary data.</text>
</comment>
<dbReference type="RefSeq" id="WP_137261961.1">
    <property type="nucleotide sequence ID" value="NZ_SZQL01000008.1"/>
</dbReference>
<gene>
    <name evidence="2" type="ORF">FC093_11650</name>
</gene>
<keyword evidence="1" id="KW-0732">Signal</keyword>
<dbReference type="EMBL" id="SZQL01000008">
    <property type="protein sequence ID" value="TKK68282.1"/>
    <property type="molecule type" value="Genomic_DNA"/>
</dbReference>
<protein>
    <submittedName>
        <fullName evidence="2">Uncharacterized protein</fullName>
    </submittedName>
</protein>
<sequence>MRTLKRITTLTIIILSAAFCLAQFSPKKTAPICEKRVQEAAATSISDAEDFSLINLLTLKFM</sequence>
<evidence type="ECO:0000313" key="2">
    <source>
        <dbReference type="EMBL" id="TKK68282.1"/>
    </source>
</evidence>
<evidence type="ECO:0000313" key="3">
    <source>
        <dbReference type="Proteomes" id="UP000305848"/>
    </source>
</evidence>
<evidence type="ECO:0000256" key="1">
    <source>
        <dbReference type="SAM" id="SignalP"/>
    </source>
</evidence>
<dbReference type="Proteomes" id="UP000305848">
    <property type="component" value="Unassembled WGS sequence"/>
</dbReference>
<keyword evidence="3" id="KW-1185">Reference proteome</keyword>